<dbReference type="EMBL" id="QMRA01000010">
    <property type="protein sequence ID" value="RLE55173.1"/>
    <property type="molecule type" value="Genomic_DNA"/>
</dbReference>
<evidence type="ECO:0000256" key="1">
    <source>
        <dbReference type="ARBA" id="ARBA00004496"/>
    </source>
</evidence>
<dbReference type="InterPro" id="IPR050156">
    <property type="entry name" value="TC-AMP_synthase_SUA5"/>
</dbReference>
<keyword evidence="4" id="KW-0963">Cytoplasm</keyword>
<evidence type="ECO:0000256" key="3">
    <source>
        <dbReference type="ARBA" id="ARBA00012584"/>
    </source>
</evidence>
<dbReference type="EC" id="2.7.7.87" evidence="3"/>
<dbReference type="PANTHER" id="PTHR17490:SF16">
    <property type="entry name" value="THREONYLCARBAMOYL-AMP SYNTHASE"/>
    <property type="match status" value="1"/>
</dbReference>
<dbReference type="NCBIfam" id="TIGR00057">
    <property type="entry name" value="L-threonylcarbamoyladenylate synthase"/>
    <property type="match status" value="1"/>
</dbReference>
<dbReference type="InterPro" id="IPR017945">
    <property type="entry name" value="DHBP_synth_RibB-like_a/b_dom"/>
</dbReference>
<evidence type="ECO:0000256" key="9">
    <source>
        <dbReference type="ARBA" id="ARBA00022840"/>
    </source>
</evidence>
<protein>
    <recommendedName>
        <fullName evidence="10">L-threonylcarbamoyladenylate synthase</fullName>
        <ecNumber evidence="3">2.7.7.87</ecNumber>
    </recommendedName>
    <alternativeName>
        <fullName evidence="10">L-threonylcarbamoyladenylate synthase</fullName>
    </alternativeName>
</protein>
<dbReference type="GO" id="GO:0005524">
    <property type="term" value="F:ATP binding"/>
    <property type="evidence" value="ECO:0007669"/>
    <property type="project" value="UniProtKB-KW"/>
</dbReference>
<feature type="domain" description="YrdC-like" evidence="12">
    <location>
        <begin position="18"/>
        <end position="202"/>
    </location>
</feature>
<organism evidence="13 14">
    <name type="scientific">Thermoproteota archaeon</name>
    <dbReference type="NCBI Taxonomy" id="2056631"/>
    <lineage>
        <taxon>Archaea</taxon>
        <taxon>Thermoproteota</taxon>
    </lineage>
</organism>
<evidence type="ECO:0000256" key="6">
    <source>
        <dbReference type="ARBA" id="ARBA00022694"/>
    </source>
</evidence>
<comment type="similarity">
    <text evidence="2">Belongs to the SUA5 family.</text>
</comment>
<keyword evidence="8" id="KW-0547">Nucleotide-binding</keyword>
<name>A0A497F688_9CREN</name>
<evidence type="ECO:0000313" key="13">
    <source>
        <dbReference type="EMBL" id="RLE55173.1"/>
    </source>
</evidence>
<dbReference type="InterPro" id="IPR006070">
    <property type="entry name" value="Sua5-like_dom"/>
</dbReference>
<keyword evidence="5" id="KW-0808">Transferase</keyword>
<dbReference type="GO" id="GO:0006450">
    <property type="term" value="P:regulation of translational fidelity"/>
    <property type="evidence" value="ECO:0007669"/>
    <property type="project" value="TreeGrafter"/>
</dbReference>
<evidence type="ECO:0000256" key="11">
    <source>
        <dbReference type="ARBA" id="ARBA00048366"/>
    </source>
</evidence>
<dbReference type="Gene3D" id="3.90.870.10">
    <property type="entry name" value="DHBP synthase"/>
    <property type="match status" value="1"/>
</dbReference>
<evidence type="ECO:0000256" key="5">
    <source>
        <dbReference type="ARBA" id="ARBA00022679"/>
    </source>
</evidence>
<evidence type="ECO:0000256" key="7">
    <source>
        <dbReference type="ARBA" id="ARBA00022695"/>
    </source>
</evidence>
<reference evidence="13 14" key="1">
    <citation type="submission" date="2018-06" db="EMBL/GenBank/DDBJ databases">
        <title>Extensive metabolic versatility and redundancy in microbially diverse, dynamic hydrothermal sediments.</title>
        <authorList>
            <person name="Dombrowski N."/>
            <person name="Teske A."/>
            <person name="Baker B.J."/>
        </authorList>
    </citation>
    <scope>NUCLEOTIDE SEQUENCE [LARGE SCALE GENOMIC DNA]</scope>
    <source>
        <strain evidence="13">B20_G2</strain>
    </source>
</reference>
<dbReference type="SUPFAM" id="SSF55821">
    <property type="entry name" value="YrdC/RibB"/>
    <property type="match status" value="1"/>
</dbReference>
<dbReference type="Proteomes" id="UP000269499">
    <property type="component" value="Unassembled WGS sequence"/>
</dbReference>
<keyword evidence="6" id="KW-0819">tRNA processing</keyword>
<dbReference type="PANTHER" id="PTHR17490">
    <property type="entry name" value="SUA5"/>
    <property type="match status" value="1"/>
</dbReference>
<accession>A0A497F688</accession>
<dbReference type="AlphaFoldDB" id="A0A497F688"/>
<evidence type="ECO:0000256" key="8">
    <source>
        <dbReference type="ARBA" id="ARBA00022741"/>
    </source>
</evidence>
<keyword evidence="9" id="KW-0067">ATP-binding</keyword>
<dbReference type="PROSITE" id="PS51163">
    <property type="entry name" value="YRDC"/>
    <property type="match status" value="1"/>
</dbReference>
<sequence>MFDEMVRVVSISPTTFSLSVILEAADVVLSGGLVVYPTDTVYGLGANPLDVKAVKKALLAKKRVGKPMPVLVSSIKAAEILVYVNSLALKLMQFFWPGPLTIVLPKKPYVPNEVTAGMFSLGVRMPNHLVAIKLADFCGGFILGTSANVSGRKSPKTAGEALRQLGDAVDLIIDAGRCPIGVPSTVIDLTGSTPIIVREGAVRAEEIENVIGVKVVKKRG</sequence>
<dbReference type="Pfam" id="PF01300">
    <property type="entry name" value="Sua5_yciO_yrdC"/>
    <property type="match status" value="1"/>
</dbReference>
<dbReference type="GO" id="GO:0003725">
    <property type="term" value="F:double-stranded RNA binding"/>
    <property type="evidence" value="ECO:0007669"/>
    <property type="project" value="InterPro"/>
</dbReference>
<evidence type="ECO:0000259" key="12">
    <source>
        <dbReference type="PROSITE" id="PS51163"/>
    </source>
</evidence>
<evidence type="ECO:0000313" key="14">
    <source>
        <dbReference type="Proteomes" id="UP000269499"/>
    </source>
</evidence>
<evidence type="ECO:0000256" key="10">
    <source>
        <dbReference type="ARBA" id="ARBA00029774"/>
    </source>
</evidence>
<keyword evidence="7" id="KW-0548">Nucleotidyltransferase</keyword>
<dbReference type="GO" id="GO:0005737">
    <property type="term" value="C:cytoplasm"/>
    <property type="evidence" value="ECO:0007669"/>
    <property type="project" value="UniProtKB-SubCell"/>
</dbReference>
<comment type="subcellular location">
    <subcellularLocation>
        <location evidence="1">Cytoplasm</location>
    </subcellularLocation>
</comment>
<proteinExistence type="inferred from homology"/>
<comment type="catalytic activity">
    <reaction evidence="11">
        <text>L-threonine + hydrogencarbonate + ATP = L-threonylcarbamoyladenylate + diphosphate + H2O</text>
        <dbReference type="Rhea" id="RHEA:36407"/>
        <dbReference type="ChEBI" id="CHEBI:15377"/>
        <dbReference type="ChEBI" id="CHEBI:17544"/>
        <dbReference type="ChEBI" id="CHEBI:30616"/>
        <dbReference type="ChEBI" id="CHEBI:33019"/>
        <dbReference type="ChEBI" id="CHEBI:57926"/>
        <dbReference type="ChEBI" id="CHEBI:73682"/>
        <dbReference type="EC" id="2.7.7.87"/>
    </reaction>
</comment>
<gene>
    <name evidence="13" type="ORF">DRJ26_01085</name>
</gene>
<dbReference type="GO" id="GO:0061710">
    <property type="term" value="F:L-threonylcarbamoyladenylate synthase"/>
    <property type="evidence" value="ECO:0007669"/>
    <property type="project" value="UniProtKB-EC"/>
</dbReference>
<comment type="caution">
    <text evidence="13">The sequence shown here is derived from an EMBL/GenBank/DDBJ whole genome shotgun (WGS) entry which is preliminary data.</text>
</comment>
<evidence type="ECO:0000256" key="4">
    <source>
        <dbReference type="ARBA" id="ARBA00022490"/>
    </source>
</evidence>
<dbReference type="GO" id="GO:0008033">
    <property type="term" value="P:tRNA processing"/>
    <property type="evidence" value="ECO:0007669"/>
    <property type="project" value="UniProtKB-KW"/>
</dbReference>
<evidence type="ECO:0000256" key="2">
    <source>
        <dbReference type="ARBA" id="ARBA00007663"/>
    </source>
</evidence>
<dbReference type="GO" id="GO:0000049">
    <property type="term" value="F:tRNA binding"/>
    <property type="evidence" value="ECO:0007669"/>
    <property type="project" value="TreeGrafter"/>
</dbReference>